<feature type="transmembrane region" description="Helical" evidence="7">
    <location>
        <begin position="371"/>
        <end position="389"/>
    </location>
</feature>
<organism evidence="10 11">
    <name type="scientific">Candidatus Blautia faecavium</name>
    <dbReference type="NCBI Taxonomy" id="2838487"/>
    <lineage>
        <taxon>Bacteria</taxon>
        <taxon>Bacillati</taxon>
        <taxon>Bacillota</taxon>
        <taxon>Clostridia</taxon>
        <taxon>Lachnospirales</taxon>
        <taxon>Lachnospiraceae</taxon>
        <taxon>Blautia</taxon>
    </lineage>
</organism>
<evidence type="ECO:0000256" key="2">
    <source>
        <dbReference type="ARBA" id="ARBA00022475"/>
    </source>
</evidence>
<evidence type="ECO:0000313" key="11">
    <source>
        <dbReference type="Proteomes" id="UP000823842"/>
    </source>
</evidence>
<dbReference type="EMBL" id="DWYZ01000216">
    <property type="protein sequence ID" value="HJB29447.1"/>
    <property type="molecule type" value="Genomic_DNA"/>
</dbReference>
<dbReference type="InterPro" id="IPR050250">
    <property type="entry name" value="Macrolide_Exporter_MacB"/>
</dbReference>
<evidence type="ECO:0000256" key="6">
    <source>
        <dbReference type="ARBA" id="ARBA00038076"/>
    </source>
</evidence>
<feature type="transmembrane region" description="Helical" evidence="7">
    <location>
        <begin position="325"/>
        <end position="351"/>
    </location>
</feature>
<dbReference type="PANTHER" id="PTHR30572:SF4">
    <property type="entry name" value="ABC TRANSPORTER PERMEASE YTRF"/>
    <property type="match status" value="1"/>
</dbReference>
<feature type="domain" description="ABC3 transporter permease C-terminal" evidence="8">
    <location>
        <begin position="285"/>
        <end position="399"/>
    </location>
</feature>
<comment type="similarity">
    <text evidence="6">Belongs to the ABC-4 integral membrane protein family.</text>
</comment>
<dbReference type="PANTHER" id="PTHR30572">
    <property type="entry name" value="MEMBRANE COMPONENT OF TRANSPORTER-RELATED"/>
    <property type="match status" value="1"/>
</dbReference>
<reference evidence="10" key="1">
    <citation type="journal article" date="2021" name="PeerJ">
        <title>Extensive microbial diversity within the chicken gut microbiome revealed by metagenomics and culture.</title>
        <authorList>
            <person name="Gilroy R."/>
            <person name="Ravi A."/>
            <person name="Getino M."/>
            <person name="Pursley I."/>
            <person name="Horton D.L."/>
            <person name="Alikhan N.F."/>
            <person name="Baker D."/>
            <person name="Gharbi K."/>
            <person name="Hall N."/>
            <person name="Watson M."/>
            <person name="Adriaenssens E.M."/>
            <person name="Foster-Nyarko E."/>
            <person name="Jarju S."/>
            <person name="Secka A."/>
            <person name="Antonio M."/>
            <person name="Oren A."/>
            <person name="Chaudhuri R.R."/>
            <person name="La Ragione R."/>
            <person name="Hildebrand F."/>
            <person name="Pallen M.J."/>
        </authorList>
    </citation>
    <scope>NUCLEOTIDE SEQUENCE</scope>
    <source>
        <strain evidence="10">ChiSjej1B19-5720</strain>
    </source>
</reference>
<keyword evidence="5 7" id="KW-0472">Membrane</keyword>
<dbReference type="Proteomes" id="UP000823842">
    <property type="component" value="Unassembled WGS sequence"/>
</dbReference>
<keyword evidence="3 7" id="KW-0812">Transmembrane</keyword>
<feature type="transmembrane region" description="Helical" evidence="7">
    <location>
        <begin position="21"/>
        <end position="41"/>
    </location>
</feature>
<evidence type="ECO:0000259" key="9">
    <source>
        <dbReference type="Pfam" id="PF12704"/>
    </source>
</evidence>
<reference evidence="10" key="2">
    <citation type="submission" date="2021-04" db="EMBL/GenBank/DDBJ databases">
        <authorList>
            <person name="Gilroy R."/>
        </authorList>
    </citation>
    <scope>NUCLEOTIDE SEQUENCE</scope>
    <source>
        <strain evidence="10">ChiSjej1B19-5720</strain>
    </source>
</reference>
<name>A0A9D2LU16_9FIRM</name>
<dbReference type="Pfam" id="PF12704">
    <property type="entry name" value="MacB_PCD"/>
    <property type="match status" value="1"/>
</dbReference>
<dbReference type="AlphaFoldDB" id="A0A9D2LU16"/>
<proteinExistence type="inferred from homology"/>
<dbReference type="InterPro" id="IPR003838">
    <property type="entry name" value="ABC3_permease_C"/>
</dbReference>
<protein>
    <submittedName>
        <fullName evidence="10">ABC transporter permease</fullName>
    </submittedName>
</protein>
<evidence type="ECO:0000256" key="5">
    <source>
        <dbReference type="ARBA" id="ARBA00023136"/>
    </source>
</evidence>
<keyword evidence="2" id="KW-1003">Cell membrane</keyword>
<evidence type="ECO:0000256" key="7">
    <source>
        <dbReference type="SAM" id="Phobius"/>
    </source>
</evidence>
<comment type="subcellular location">
    <subcellularLocation>
        <location evidence="1">Cell membrane</location>
        <topology evidence="1">Multi-pass membrane protein</topology>
    </subcellularLocation>
</comment>
<feature type="domain" description="MacB-like periplasmic core" evidence="9">
    <location>
        <begin position="20"/>
        <end position="246"/>
    </location>
</feature>
<evidence type="ECO:0000313" key="10">
    <source>
        <dbReference type="EMBL" id="HJB29447.1"/>
    </source>
</evidence>
<dbReference type="InterPro" id="IPR025857">
    <property type="entry name" value="MacB_PCD"/>
</dbReference>
<dbReference type="GO" id="GO:0005886">
    <property type="term" value="C:plasma membrane"/>
    <property type="evidence" value="ECO:0007669"/>
    <property type="project" value="UniProtKB-SubCell"/>
</dbReference>
<keyword evidence="4 7" id="KW-1133">Transmembrane helix</keyword>
<sequence length="407" mass="43575">MIWQTIKMSWAAVCANKLRTFLTMLGIIIGVVALIVLVSIADGASSSVSQQISSMGSNYLTVRVTDDKENPIRLSEFSTLMEDENIEAAAPYGMTSVTGKSGYISGTMSVTGTTGSYFDIMGLELSGGRNLKQTDIDNNSLVIIISSDTAVEFFGHEDAVGESLSLDGRSFLVVGVLSSENSSLTSGQNMMQTDSDDEETAAVTLEGYIPYSTYTRMADNALDITQFYVSSADEESMDMAEAAVERIMLERLQNDEDAFSVLNQSEIMETMSQVDNTLSLMLGGIAAISLLVGGIGIMNIMLVSVTERTREIGIRKAIGAGRGSIMLQFLLEALIVSMIGCLAGIGASYGILKIIGKVMGDSMSFQMDRNVAFISVVFSLLIGLAFGLYPANKAAKKKPIDALRYSG</sequence>
<gene>
    <name evidence="10" type="ORF">IAA06_11735</name>
</gene>
<accession>A0A9D2LU16</accession>
<dbReference type="GO" id="GO:0022857">
    <property type="term" value="F:transmembrane transporter activity"/>
    <property type="evidence" value="ECO:0007669"/>
    <property type="project" value="TreeGrafter"/>
</dbReference>
<evidence type="ECO:0000256" key="1">
    <source>
        <dbReference type="ARBA" id="ARBA00004651"/>
    </source>
</evidence>
<comment type="caution">
    <text evidence="10">The sequence shown here is derived from an EMBL/GenBank/DDBJ whole genome shotgun (WGS) entry which is preliminary data.</text>
</comment>
<evidence type="ECO:0000256" key="4">
    <source>
        <dbReference type="ARBA" id="ARBA00022989"/>
    </source>
</evidence>
<evidence type="ECO:0000256" key="3">
    <source>
        <dbReference type="ARBA" id="ARBA00022692"/>
    </source>
</evidence>
<dbReference type="Pfam" id="PF02687">
    <property type="entry name" value="FtsX"/>
    <property type="match status" value="1"/>
</dbReference>
<feature type="transmembrane region" description="Helical" evidence="7">
    <location>
        <begin position="280"/>
        <end position="305"/>
    </location>
</feature>
<evidence type="ECO:0000259" key="8">
    <source>
        <dbReference type="Pfam" id="PF02687"/>
    </source>
</evidence>